<keyword evidence="1" id="KW-0547">Nucleotide-binding</keyword>
<organism evidence="2 3">
    <name type="scientific">Camelliibacillus cellulosilyticus</name>
    <dbReference type="NCBI Taxonomy" id="2174486"/>
    <lineage>
        <taxon>Bacteria</taxon>
        <taxon>Bacillati</taxon>
        <taxon>Bacillota</taxon>
        <taxon>Bacilli</taxon>
        <taxon>Bacillales</taxon>
        <taxon>Sporolactobacillaceae</taxon>
        <taxon>Camelliibacillus</taxon>
    </lineage>
</organism>
<dbReference type="NCBIfam" id="NF003814">
    <property type="entry name" value="PRK05406.1-3"/>
    <property type="match status" value="1"/>
</dbReference>
<dbReference type="Gene3D" id="3.20.20.370">
    <property type="entry name" value="Glycoside hydrolase/deacetylase"/>
    <property type="match status" value="1"/>
</dbReference>
<keyword evidence="3" id="KW-1185">Reference proteome</keyword>
<proteinExistence type="inferred from homology"/>
<keyword evidence="1" id="KW-0378">Hydrolase</keyword>
<evidence type="ECO:0000313" key="2">
    <source>
        <dbReference type="EMBL" id="MFC4619232.1"/>
    </source>
</evidence>
<comment type="similarity">
    <text evidence="1">Belongs to the LamB/PxpA family.</text>
</comment>
<dbReference type="InterPro" id="IPR011330">
    <property type="entry name" value="Glyco_hydro/deAcase_b/a-brl"/>
</dbReference>
<comment type="function">
    <text evidence="1">Catalyzes the cleavage of 5-oxoproline to form L-glutamate coupled to the hydrolysis of ATP to ADP and inorganic phosphate.</text>
</comment>
<dbReference type="InterPro" id="IPR005501">
    <property type="entry name" value="LamB/YcsF/PxpA-like"/>
</dbReference>
<gene>
    <name evidence="1" type="primary">pxpA</name>
    <name evidence="2" type="ORF">ACFO4N_10955</name>
</gene>
<dbReference type="NCBIfam" id="NF003816">
    <property type="entry name" value="PRK05406.1-5"/>
    <property type="match status" value="1"/>
</dbReference>
<evidence type="ECO:0000256" key="1">
    <source>
        <dbReference type="HAMAP-Rule" id="MF_00691"/>
    </source>
</evidence>
<reference evidence="3" key="1">
    <citation type="journal article" date="2019" name="Int. J. Syst. Evol. Microbiol.">
        <title>The Global Catalogue of Microorganisms (GCM) 10K type strain sequencing project: providing services to taxonomists for standard genome sequencing and annotation.</title>
        <authorList>
            <consortium name="The Broad Institute Genomics Platform"/>
            <consortium name="The Broad Institute Genome Sequencing Center for Infectious Disease"/>
            <person name="Wu L."/>
            <person name="Ma J."/>
        </authorList>
    </citation>
    <scope>NUCLEOTIDE SEQUENCE [LARGE SCALE GENOMIC DNA]</scope>
    <source>
        <strain evidence="3">CGMCC 1.16306</strain>
    </source>
</reference>
<dbReference type="HAMAP" id="MF_00691">
    <property type="entry name" value="PxpA"/>
    <property type="match status" value="1"/>
</dbReference>
<dbReference type="EMBL" id="JBHSFW010000006">
    <property type="protein sequence ID" value="MFC4619232.1"/>
    <property type="molecule type" value="Genomic_DNA"/>
</dbReference>
<evidence type="ECO:0000313" key="3">
    <source>
        <dbReference type="Proteomes" id="UP001596022"/>
    </source>
</evidence>
<comment type="subunit">
    <text evidence="1">Forms a complex composed of PxpA, PxpB and PxpC.</text>
</comment>
<protein>
    <recommendedName>
        <fullName evidence="1">5-oxoprolinase subunit A</fullName>
        <shortName evidence="1">5-OPase subunit A</shortName>
        <ecNumber evidence="1">3.5.2.9</ecNumber>
    </recommendedName>
    <alternativeName>
        <fullName evidence="1">5-oxoprolinase (ATP-hydrolyzing) subunit A</fullName>
    </alternativeName>
</protein>
<dbReference type="RefSeq" id="WP_376846326.1">
    <property type="nucleotide sequence ID" value="NZ_JBHSFW010000006.1"/>
</dbReference>
<dbReference type="CDD" id="cd10787">
    <property type="entry name" value="LamB_YcsF_like"/>
    <property type="match status" value="1"/>
</dbReference>
<name>A0ABV9GMM6_9BACL</name>
<dbReference type="Proteomes" id="UP001596022">
    <property type="component" value="Unassembled WGS sequence"/>
</dbReference>
<dbReference type="EC" id="3.5.2.9" evidence="1"/>
<comment type="caution">
    <text evidence="2">The sequence shown here is derived from an EMBL/GenBank/DDBJ whole genome shotgun (WGS) entry which is preliminary data.</text>
</comment>
<comment type="catalytic activity">
    <reaction evidence="1">
        <text>5-oxo-L-proline + ATP + 2 H2O = L-glutamate + ADP + phosphate + H(+)</text>
        <dbReference type="Rhea" id="RHEA:10348"/>
        <dbReference type="ChEBI" id="CHEBI:15377"/>
        <dbReference type="ChEBI" id="CHEBI:15378"/>
        <dbReference type="ChEBI" id="CHEBI:29985"/>
        <dbReference type="ChEBI" id="CHEBI:30616"/>
        <dbReference type="ChEBI" id="CHEBI:43474"/>
        <dbReference type="ChEBI" id="CHEBI:58402"/>
        <dbReference type="ChEBI" id="CHEBI:456216"/>
        <dbReference type="EC" id="3.5.2.9"/>
    </reaction>
</comment>
<dbReference type="PANTHER" id="PTHR30292:SF0">
    <property type="entry name" value="5-OXOPROLINASE SUBUNIT A"/>
    <property type="match status" value="1"/>
</dbReference>
<keyword evidence="1" id="KW-0067">ATP-binding</keyword>
<sequence length="262" mass="28395">MTSIDLNGDMGESFGAYRIGADEQLLNFVTSANIACGFHAGDPKTMRQTVQMALDKDIGIGAHPGYPDLNGFGRRFMDFTPVEVYDLMTYQIGALDAFVRAEGGRMQHVKAHGALYNVAARDRRLADAIAKAVYRVNPELILYGLAGSELINAGKSIGLQTASEVFADRGYQDDGTLVPRAHPDALIHDADRAGERVVRMVKEGKVQTALGSDIILDAETICLHGDGPKALEFARTIIAKLTAADIKIQKPVAKNHLEKRES</sequence>
<accession>A0ABV9GMM6</accession>
<dbReference type="Pfam" id="PF03746">
    <property type="entry name" value="LamB_YcsF"/>
    <property type="match status" value="1"/>
</dbReference>
<dbReference type="PANTHER" id="PTHR30292">
    <property type="entry name" value="UNCHARACTERIZED PROTEIN YBGL-RELATED"/>
    <property type="match status" value="1"/>
</dbReference>
<dbReference type="SUPFAM" id="SSF88713">
    <property type="entry name" value="Glycoside hydrolase/deacetylase"/>
    <property type="match status" value="1"/>
</dbReference>